<feature type="transmembrane region" description="Helical" evidence="1">
    <location>
        <begin position="314"/>
        <end position="331"/>
    </location>
</feature>
<dbReference type="EMBL" id="BMSL01000004">
    <property type="protein sequence ID" value="GGS33407.1"/>
    <property type="molecule type" value="Genomic_DNA"/>
</dbReference>
<keyword evidence="1" id="KW-1133">Transmembrane helix</keyword>
<protein>
    <recommendedName>
        <fullName evidence="5">Integral membrane protein</fullName>
    </recommendedName>
</protein>
<sequence>MRRGLRHILRTVITTVLLGLLPVGPASAADDECRVSELTSARVTASVRFKHEGEDYSKAEGLLTVKVPKSWSRAPDLLLNGDTERYRTAMRCLLRFPDDPFPYRDTEGRTAAPEVTVEEKWVTVDQRVLTWVTGLQTRHFGPWSLTVGDRLWRLELMPPSALGRAWWRKVTVDLGGRPARQVSSPPTTGGPTELTWVQRKASGKPPEIDVTLQPPAAKASAARWSEHPWYVLDALGWLPLHGALLVLVLLTARAVRRESVSAPSAGAVPRTTRNLLIVAGLAFAITVVQLFDDTLLGHFARQGTAPFWTDEHRISVHMGLALLTGLGLCGFGRPGRAALAAVVAATGSGLAVACRPEWFALPSGLWLDWVNAPDDVLRFRDGGGLVAFTASCTCVVFVWLVGVTAVLLRLWRAAGSTAPGRTPGRFPHAWLAASAVLSVALCAVSLWSAQNVWEHQSWLSRRNASEDYGLWHMATLFADLRWFPSDWLDWFHGTYFWWWAPSLAILAVLRARDTAAVPVTALPSAAELRTLKAFFVVCVAPVVGWYAGVPLPLLSLLALWLVLSGLLALGTRRAVLNRELPRTGHRLHEVARGADRQRLLNAARRHRELHAQLRRLEQGQQEEDRFRLEGELDRLHRLPHPSPPPGLPNTWIRLPPSIGPVELALAWGPRATAWGNGCRAAYFAAVFAVPGVVLLVWADHVRGIRWADKFVQRFGLVDTVTAAVALELLWVGAGFTLGVLWRVLPGRRGPVRAAGLAFVYASPVLVQLAGSRLVGQPLGTWPLELSLVLLVLTLTGLAMDIDTFRGERRYWPTRTGLLLSVYQWRTASVQMAFLVGQLVALVTIWQQLKGNDPMILIERSPSESTGGSGN</sequence>
<feature type="transmembrane region" description="Helical" evidence="1">
    <location>
        <begin position="338"/>
        <end position="358"/>
    </location>
</feature>
<feature type="transmembrane region" description="Helical" evidence="1">
    <location>
        <begin position="229"/>
        <end position="252"/>
    </location>
</feature>
<evidence type="ECO:0000313" key="4">
    <source>
        <dbReference type="Proteomes" id="UP000653493"/>
    </source>
</evidence>
<accession>A0A918GFT8</accession>
<evidence type="ECO:0000256" key="1">
    <source>
        <dbReference type="SAM" id="Phobius"/>
    </source>
</evidence>
<proteinExistence type="predicted"/>
<keyword evidence="1" id="KW-0472">Membrane</keyword>
<feature type="transmembrane region" description="Helical" evidence="1">
    <location>
        <begin position="553"/>
        <end position="570"/>
    </location>
</feature>
<feature type="chain" id="PRO_5037173222" description="Integral membrane protein" evidence="2">
    <location>
        <begin position="29"/>
        <end position="870"/>
    </location>
</feature>
<evidence type="ECO:0000256" key="2">
    <source>
        <dbReference type="SAM" id="SignalP"/>
    </source>
</evidence>
<evidence type="ECO:0008006" key="5">
    <source>
        <dbReference type="Google" id="ProtNLM"/>
    </source>
</evidence>
<feature type="transmembrane region" description="Helical" evidence="1">
    <location>
        <begin position="753"/>
        <end position="775"/>
    </location>
</feature>
<feature type="transmembrane region" description="Helical" evidence="1">
    <location>
        <begin position="490"/>
        <end position="509"/>
    </location>
</feature>
<feature type="signal peptide" evidence="2">
    <location>
        <begin position="1"/>
        <end position="28"/>
    </location>
</feature>
<dbReference type="Pfam" id="PF19683">
    <property type="entry name" value="DUF6185"/>
    <property type="match status" value="1"/>
</dbReference>
<reference evidence="3" key="1">
    <citation type="journal article" date="2014" name="Int. J. Syst. Evol. Microbiol.">
        <title>Complete genome sequence of Corynebacterium casei LMG S-19264T (=DSM 44701T), isolated from a smear-ripened cheese.</title>
        <authorList>
            <consortium name="US DOE Joint Genome Institute (JGI-PGF)"/>
            <person name="Walter F."/>
            <person name="Albersmeier A."/>
            <person name="Kalinowski J."/>
            <person name="Ruckert C."/>
        </authorList>
    </citation>
    <scope>NUCLEOTIDE SEQUENCE</scope>
    <source>
        <strain evidence="3">JCM 4234</strain>
    </source>
</reference>
<dbReference type="Proteomes" id="UP000653493">
    <property type="component" value="Unassembled WGS sequence"/>
</dbReference>
<feature type="transmembrane region" description="Helical" evidence="1">
    <location>
        <begin position="273"/>
        <end position="291"/>
    </location>
</feature>
<name>A0A918GFT8_STRGD</name>
<reference evidence="3" key="2">
    <citation type="submission" date="2020-09" db="EMBL/GenBank/DDBJ databases">
        <authorList>
            <person name="Sun Q."/>
            <person name="Ohkuma M."/>
        </authorList>
    </citation>
    <scope>NUCLEOTIDE SEQUENCE</scope>
    <source>
        <strain evidence="3">JCM 4234</strain>
    </source>
</reference>
<keyword evidence="2" id="KW-0732">Signal</keyword>
<dbReference type="InterPro" id="IPR046176">
    <property type="entry name" value="DUF6185"/>
</dbReference>
<comment type="caution">
    <text evidence="3">The sequence shown here is derived from an EMBL/GenBank/DDBJ whole genome shotgun (WGS) entry which is preliminary data.</text>
</comment>
<organism evidence="3 4">
    <name type="scientific">Streptomyces griseoviridis</name>
    <dbReference type="NCBI Taxonomy" id="45398"/>
    <lineage>
        <taxon>Bacteria</taxon>
        <taxon>Bacillati</taxon>
        <taxon>Actinomycetota</taxon>
        <taxon>Actinomycetes</taxon>
        <taxon>Kitasatosporales</taxon>
        <taxon>Streptomycetaceae</taxon>
        <taxon>Streptomyces</taxon>
    </lineage>
</organism>
<keyword evidence="4" id="KW-1185">Reference proteome</keyword>
<evidence type="ECO:0000313" key="3">
    <source>
        <dbReference type="EMBL" id="GGS33407.1"/>
    </source>
</evidence>
<gene>
    <name evidence="3" type="ORF">GCM10010238_23470</name>
</gene>
<feature type="transmembrane region" description="Helical" evidence="1">
    <location>
        <begin position="781"/>
        <end position="801"/>
    </location>
</feature>
<feature type="transmembrane region" description="Helical" evidence="1">
    <location>
        <begin position="530"/>
        <end position="547"/>
    </location>
</feature>
<feature type="transmembrane region" description="Helical" evidence="1">
    <location>
        <begin position="385"/>
        <end position="408"/>
    </location>
</feature>
<feature type="transmembrane region" description="Helical" evidence="1">
    <location>
        <begin position="429"/>
        <end position="449"/>
    </location>
</feature>
<keyword evidence="1" id="KW-0812">Transmembrane</keyword>
<dbReference type="AlphaFoldDB" id="A0A918GFT8"/>
<feature type="transmembrane region" description="Helical" evidence="1">
    <location>
        <begin position="720"/>
        <end position="741"/>
    </location>
</feature>
<feature type="transmembrane region" description="Helical" evidence="1">
    <location>
        <begin position="680"/>
        <end position="700"/>
    </location>
</feature>